<reference evidence="1 2" key="1">
    <citation type="journal article" date="2021" name="Hortic Res">
        <title>High-quality reference genome and annotation aids understanding of berry development for evergreen blueberry (Vaccinium darrowii).</title>
        <authorList>
            <person name="Yu J."/>
            <person name="Hulse-Kemp A.M."/>
            <person name="Babiker E."/>
            <person name="Staton M."/>
        </authorList>
    </citation>
    <scope>NUCLEOTIDE SEQUENCE [LARGE SCALE GENOMIC DNA]</scope>
    <source>
        <strain evidence="2">cv. NJ 8807/NJ 8810</strain>
        <tissue evidence="1">Young leaf</tissue>
    </source>
</reference>
<gene>
    <name evidence="1" type="ORF">Vadar_031764</name>
</gene>
<protein>
    <submittedName>
        <fullName evidence="1">Uncharacterized protein</fullName>
    </submittedName>
</protein>
<dbReference type="EMBL" id="CM037151">
    <property type="protein sequence ID" value="KAH7844796.1"/>
    <property type="molecule type" value="Genomic_DNA"/>
</dbReference>
<dbReference type="Proteomes" id="UP000828048">
    <property type="component" value="Chromosome 1"/>
</dbReference>
<sequence>MGIPFSCPFADFNDLDGQLEALLVRSISCDGQESENGIMKPFGSGKMIIEGSVSFKRRELETKISFRGPPEENVFIGREIGEQMLTNNVSVKTLKIPLSESETNNGLLAQMVIEGSVSFKRRVLETKISFRGPLETEENVSLKRETGEQLPTDSVSAKTPEIPLESENQRFQAALKLQKVYKSFRTRRQLADCAVLVEQRWWKLLDFAELKQSSTSFFDIEKPETAISRWSRARKQAAKVGKGLSKDESARKLALQHWLEAIDPRHRYGHNLQFYYSNWLHCESKQPFFYWLDIGEGKEVNLDKCHRAKLQQQCIKYLGPTERKAYEIAVEDGKLFYRQTGMLLHTTGGPKDTKWIFVLSTSKTLYVGQKQKGTFQHSSFLAGGATLAAGRLVVEEGILKAVWPHSGHYLPTEENFEEFMLFMKEHSVDLSSVQRSPTDEEEEPHAKKMEHNFSQADFAEATEETNPKSSAQEETISITQDCNNPGIRLLPLSRFAQRTNSKVTAVEVPSEDDLINVFEKDEPPPPVETPSGDGYETAEEVSSDDDFTVSKQNLFDDQDQQTDLEEVIPKEKIIQRINSQERAKSYQLAHRLSFKWTTGAGPRIGCVRDSLPELQNRALEEMNLSPRCSSSSSRRDCRWSPQSSTPTTPTSLCRETGAGKSPLAFEQALLLLGFEVEEAAKVIFCALSLPFRSQISKCLSSLTKVLRNRGILHHVIQIMHA</sequence>
<name>A0ACB7XV74_9ERIC</name>
<proteinExistence type="predicted"/>
<organism evidence="1 2">
    <name type="scientific">Vaccinium darrowii</name>
    <dbReference type="NCBI Taxonomy" id="229202"/>
    <lineage>
        <taxon>Eukaryota</taxon>
        <taxon>Viridiplantae</taxon>
        <taxon>Streptophyta</taxon>
        <taxon>Embryophyta</taxon>
        <taxon>Tracheophyta</taxon>
        <taxon>Spermatophyta</taxon>
        <taxon>Magnoliopsida</taxon>
        <taxon>eudicotyledons</taxon>
        <taxon>Gunneridae</taxon>
        <taxon>Pentapetalae</taxon>
        <taxon>asterids</taxon>
        <taxon>Ericales</taxon>
        <taxon>Ericaceae</taxon>
        <taxon>Vaccinioideae</taxon>
        <taxon>Vaccinieae</taxon>
        <taxon>Vaccinium</taxon>
    </lineage>
</organism>
<accession>A0ACB7XV74</accession>
<evidence type="ECO:0000313" key="1">
    <source>
        <dbReference type="EMBL" id="KAH7844796.1"/>
    </source>
</evidence>
<evidence type="ECO:0000313" key="2">
    <source>
        <dbReference type="Proteomes" id="UP000828048"/>
    </source>
</evidence>
<comment type="caution">
    <text evidence="1">The sequence shown here is derived from an EMBL/GenBank/DDBJ whole genome shotgun (WGS) entry which is preliminary data.</text>
</comment>
<keyword evidence="2" id="KW-1185">Reference proteome</keyword>